<keyword evidence="5" id="KW-1185">Reference proteome</keyword>
<dbReference type="InterPro" id="IPR036942">
    <property type="entry name" value="Beta-barrel_TonB_sf"/>
</dbReference>
<keyword evidence="2" id="KW-0472">Membrane</keyword>
<dbReference type="Gene3D" id="1.25.40.10">
    <property type="entry name" value="Tetratricopeptide repeat domain"/>
    <property type="match status" value="1"/>
</dbReference>
<dbReference type="Proteomes" id="UP000520814">
    <property type="component" value="Unassembled WGS sequence"/>
</dbReference>
<sequence>MIPIFYSLALTATIADDGISLAAKSELEAAEAAFSKVIETKAPRNVVTDAAIFASLRRYRTAFSDGNTPAAAYCNRAAVRVLRRNADGALADLDQAAANAPDWGLPYLNGALAWLLKGNAANALTLAKTALRLGEDSAQAYAVLAEAEVEAGQLAKAREDLALAEQRDPSLPYLLSVRAKLLSRQSRVVESERTYLQALSQATTVTSDLYGAAPWRRTESAGGILGEGLFRVRSTSSTLRVGAALIRQRVENNAQAFQSRSHAEITLGSPRAGFLIASALREEGGRPGSDSAVFSVPNTPGQKYHFDRLSLVAQRTQALHSGKLTGQVAYRRSRVTLKPVSAPSHTAVADDQVVGEVRWDAPKLTAGAALSRIGRKVDGAAPLLALATPVEPLEQVTPGGATRQSLVYALYRQPLSELATLAIGPVLAGNGKTQVVQPLADLAVKITQKQAVHLRTRPQLVTAASDLFPFAVVAPVQANPIDQDREQASGFNRDPFLLGAGGKVLNHEAVLPTLLKRGFRFSGTFFRRELSGLFAQSVDPRLGSLIGLSRAVGPTKALVLTPVARARTTGLDQGVRTELGKSASAWLGARYQETTLPNVPKWQGALTLDWLSKGWSVTADAFYLGKRPTAITTARQIDQPGGLMNDLVTQRGVAEATAGTNLHLRRALAGGASASLSVYNLGGAQLYPNFSTQTTVIVGLSAPL</sequence>
<protein>
    <submittedName>
        <fullName evidence="4">Tetratricopeptide (TPR) repeat protein</fullName>
    </submittedName>
</protein>
<comment type="subcellular location">
    <subcellularLocation>
        <location evidence="1">Cell outer membrane</location>
    </subcellularLocation>
</comment>
<evidence type="ECO:0000256" key="1">
    <source>
        <dbReference type="ARBA" id="ARBA00004442"/>
    </source>
</evidence>
<dbReference type="AlphaFoldDB" id="A0A7W9SKQ3"/>
<proteinExistence type="predicted"/>
<gene>
    <name evidence="4" type="ORF">HNQ39_000178</name>
</gene>
<dbReference type="RefSeq" id="WP_184191990.1">
    <property type="nucleotide sequence ID" value="NZ_JACHGW010000001.1"/>
</dbReference>
<name>A0A7W9SKQ3_ARMRO</name>
<keyword evidence="3" id="KW-0998">Cell outer membrane</keyword>
<reference evidence="4 5" key="1">
    <citation type="submission" date="2020-08" db="EMBL/GenBank/DDBJ databases">
        <title>Genomic Encyclopedia of Type Strains, Phase IV (KMG-IV): sequencing the most valuable type-strain genomes for metagenomic binning, comparative biology and taxonomic classification.</title>
        <authorList>
            <person name="Goeker M."/>
        </authorList>
    </citation>
    <scope>NUCLEOTIDE SEQUENCE [LARGE SCALE GENOMIC DNA]</scope>
    <source>
        <strain evidence="4 5">DSM 23562</strain>
    </source>
</reference>
<dbReference type="GO" id="GO:0009279">
    <property type="term" value="C:cell outer membrane"/>
    <property type="evidence" value="ECO:0007669"/>
    <property type="project" value="UniProtKB-SubCell"/>
</dbReference>
<evidence type="ECO:0000256" key="3">
    <source>
        <dbReference type="ARBA" id="ARBA00023237"/>
    </source>
</evidence>
<dbReference type="SUPFAM" id="SSF56935">
    <property type="entry name" value="Porins"/>
    <property type="match status" value="1"/>
</dbReference>
<evidence type="ECO:0000256" key="2">
    <source>
        <dbReference type="ARBA" id="ARBA00023136"/>
    </source>
</evidence>
<accession>A0A7W9SKQ3</accession>
<organism evidence="4 5">
    <name type="scientific">Armatimonas rosea</name>
    <dbReference type="NCBI Taxonomy" id="685828"/>
    <lineage>
        <taxon>Bacteria</taxon>
        <taxon>Bacillati</taxon>
        <taxon>Armatimonadota</taxon>
        <taxon>Armatimonadia</taxon>
        <taxon>Armatimonadales</taxon>
        <taxon>Armatimonadaceae</taxon>
        <taxon>Armatimonas</taxon>
    </lineage>
</organism>
<dbReference type="EMBL" id="JACHGW010000001">
    <property type="protein sequence ID" value="MBB6048416.1"/>
    <property type="molecule type" value="Genomic_DNA"/>
</dbReference>
<dbReference type="SUPFAM" id="SSF48452">
    <property type="entry name" value="TPR-like"/>
    <property type="match status" value="1"/>
</dbReference>
<dbReference type="InterPro" id="IPR019734">
    <property type="entry name" value="TPR_rpt"/>
</dbReference>
<dbReference type="Gene3D" id="2.40.170.20">
    <property type="entry name" value="TonB-dependent receptor, beta-barrel domain"/>
    <property type="match status" value="1"/>
</dbReference>
<evidence type="ECO:0000313" key="5">
    <source>
        <dbReference type="Proteomes" id="UP000520814"/>
    </source>
</evidence>
<evidence type="ECO:0000313" key="4">
    <source>
        <dbReference type="EMBL" id="MBB6048416.1"/>
    </source>
</evidence>
<comment type="caution">
    <text evidence="4">The sequence shown here is derived from an EMBL/GenBank/DDBJ whole genome shotgun (WGS) entry which is preliminary data.</text>
</comment>
<dbReference type="SMART" id="SM00028">
    <property type="entry name" value="TPR"/>
    <property type="match status" value="4"/>
</dbReference>
<dbReference type="InterPro" id="IPR011990">
    <property type="entry name" value="TPR-like_helical_dom_sf"/>
</dbReference>